<dbReference type="Gene3D" id="3.40.50.2300">
    <property type="match status" value="2"/>
</dbReference>
<dbReference type="SUPFAM" id="SSF53822">
    <property type="entry name" value="Periplasmic binding protein-like I"/>
    <property type="match status" value="1"/>
</dbReference>
<accession>A0AA48KQB7</accession>
<sequence>MNFPRYLHLFLLCQVLLLSAAVQARSECTDTVKRQPELKLGMSTALSGPAQYIGQSMRDGMLAYFAKVNCAGGLHGHQVDMVVRDDGYQPDSALKNVSRLVEEDNVVAVVGNAGTPTAKLAAPYLQQNEVVFFAPYTGAGILRETPPQSHIFNFRASYEQEMQAIIEFIVKSGIKPGRIAFFLQDDAYGAAGLNAATSVLKKKGYKRADELLVTRYPRNSLQVEDAILQMLDMPKPPKAVIIVGAYAASAKFINYSHNLFPDTLYFNLSFTGASALGTSLDIASNRVFVSQVVPYLGNGLALSHDFRQDMATFIPDGQVNEISFEGYIAARLLIESLKVKNTELTREGVRDALEQTRKIDIGFGVPLGFSADSHQASNKVWLLQYQQGMGFTKKVNGENHE</sequence>
<dbReference type="KEGG" id="pmaw:MACH26_04280"/>
<evidence type="ECO:0000259" key="4">
    <source>
        <dbReference type="Pfam" id="PF13458"/>
    </source>
</evidence>
<dbReference type="InterPro" id="IPR028082">
    <property type="entry name" value="Peripla_BP_I"/>
</dbReference>
<keyword evidence="6" id="KW-1185">Reference proteome</keyword>
<protein>
    <submittedName>
        <fullName evidence="5">Leucine/isoleucine/valine-binding protein</fullName>
    </submittedName>
</protein>
<feature type="chain" id="PRO_5041453976" evidence="3">
    <location>
        <begin position="25"/>
        <end position="401"/>
    </location>
</feature>
<evidence type="ECO:0000256" key="3">
    <source>
        <dbReference type="SAM" id="SignalP"/>
    </source>
</evidence>
<evidence type="ECO:0000313" key="6">
    <source>
        <dbReference type="Proteomes" id="UP001333710"/>
    </source>
</evidence>
<dbReference type="AlphaFoldDB" id="A0AA48KQB7"/>
<feature type="domain" description="Leucine-binding protein" evidence="4">
    <location>
        <begin position="38"/>
        <end position="386"/>
    </location>
</feature>
<dbReference type="EMBL" id="AP027272">
    <property type="protein sequence ID" value="BDX04907.1"/>
    <property type="molecule type" value="Genomic_DNA"/>
</dbReference>
<evidence type="ECO:0000313" key="5">
    <source>
        <dbReference type="EMBL" id="BDX04907.1"/>
    </source>
</evidence>
<name>A0AA48KQB7_9ALTE</name>
<comment type="similarity">
    <text evidence="1">Belongs to the leucine-binding protein family.</text>
</comment>
<dbReference type="PANTHER" id="PTHR47235:SF1">
    <property type="entry name" value="BLR6548 PROTEIN"/>
    <property type="match status" value="1"/>
</dbReference>
<dbReference type="PANTHER" id="PTHR47235">
    <property type="entry name" value="BLR6548 PROTEIN"/>
    <property type="match status" value="1"/>
</dbReference>
<dbReference type="Proteomes" id="UP001333710">
    <property type="component" value="Chromosome"/>
</dbReference>
<evidence type="ECO:0000256" key="1">
    <source>
        <dbReference type="ARBA" id="ARBA00010062"/>
    </source>
</evidence>
<evidence type="ECO:0000256" key="2">
    <source>
        <dbReference type="ARBA" id="ARBA00022729"/>
    </source>
</evidence>
<organism evidence="5 6">
    <name type="scientific">Planctobacterium marinum</name>
    <dbReference type="NCBI Taxonomy" id="1631968"/>
    <lineage>
        <taxon>Bacteria</taxon>
        <taxon>Pseudomonadati</taxon>
        <taxon>Pseudomonadota</taxon>
        <taxon>Gammaproteobacteria</taxon>
        <taxon>Alteromonadales</taxon>
        <taxon>Alteromonadaceae</taxon>
        <taxon>Planctobacterium</taxon>
    </lineage>
</organism>
<reference evidence="5" key="1">
    <citation type="submission" date="2023-01" db="EMBL/GenBank/DDBJ databases">
        <title>Complete genome sequence of Planctobacterium marinum strain Dej080120_11.</title>
        <authorList>
            <person name="Ueki S."/>
            <person name="Maruyama F."/>
        </authorList>
    </citation>
    <scope>NUCLEOTIDE SEQUENCE</scope>
    <source>
        <strain evidence="5">Dej080120_11</strain>
    </source>
</reference>
<dbReference type="Pfam" id="PF13458">
    <property type="entry name" value="Peripla_BP_6"/>
    <property type="match status" value="1"/>
</dbReference>
<keyword evidence="2 3" id="KW-0732">Signal</keyword>
<proteinExistence type="inferred from homology"/>
<dbReference type="InterPro" id="IPR028081">
    <property type="entry name" value="Leu-bd"/>
</dbReference>
<gene>
    <name evidence="5" type="primary">livK</name>
    <name evidence="5" type="ORF">MACH26_04280</name>
</gene>
<dbReference type="CDD" id="cd19978">
    <property type="entry name" value="PBP1_ABC_ligand_binding-like"/>
    <property type="match status" value="1"/>
</dbReference>
<feature type="signal peptide" evidence="3">
    <location>
        <begin position="1"/>
        <end position="24"/>
    </location>
</feature>